<dbReference type="KEGG" id="knv:Pan216_28140"/>
<keyword evidence="4" id="KW-1185">Reference proteome</keyword>
<dbReference type="PROSITE" id="PS50076">
    <property type="entry name" value="DNAJ_2"/>
    <property type="match status" value="1"/>
</dbReference>
<dbReference type="InterPro" id="IPR036869">
    <property type="entry name" value="J_dom_sf"/>
</dbReference>
<protein>
    <submittedName>
        <fullName evidence="3">Chaperone protein DnaJ</fullName>
    </submittedName>
</protein>
<dbReference type="CDD" id="cd06257">
    <property type="entry name" value="DnaJ"/>
    <property type="match status" value="1"/>
</dbReference>
<dbReference type="Proteomes" id="UP000317093">
    <property type="component" value="Chromosome"/>
</dbReference>
<dbReference type="AlphaFoldDB" id="A0A518B4P4"/>
<dbReference type="SMART" id="SM00271">
    <property type="entry name" value="DnaJ"/>
    <property type="match status" value="1"/>
</dbReference>
<gene>
    <name evidence="3" type="primary">dnaJ_2</name>
    <name evidence="3" type="ORF">Pan216_28140</name>
</gene>
<dbReference type="RefSeq" id="WP_145258470.1">
    <property type="nucleotide sequence ID" value="NZ_CP036279.1"/>
</dbReference>
<reference evidence="3 4" key="1">
    <citation type="submission" date="2019-02" db="EMBL/GenBank/DDBJ databases">
        <title>Deep-cultivation of Planctomycetes and their phenomic and genomic characterization uncovers novel biology.</title>
        <authorList>
            <person name="Wiegand S."/>
            <person name="Jogler M."/>
            <person name="Boedeker C."/>
            <person name="Pinto D."/>
            <person name="Vollmers J."/>
            <person name="Rivas-Marin E."/>
            <person name="Kohn T."/>
            <person name="Peeters S.H."/>
            <person name="Heuer A."/>
            <person name="Rast P."/>
            <person name="Oberbeckmann S."/>
            <person name="Bunk B."/>
            <person name="Jeske O."/>
            <person name="Meyerdierks A."/>
            <person name="Storesund J.E."/>
            <person name="Kallscheuer N."/>
            <person name="Luecker S."/>
            <person name="Lage O.M."/>
            <person name="Pohl T."/>
            <person name="Merkel B.J."/>
            <person name="Hornburger P."/>
            <person name="Mueller R.-W."/>
            <person name="Bruemmer F."/>
            <person name="Labrenz M."/>
            <person name="Spormann A.M."/>
            <person name="Op den Camp H."/>
            <person name="Overmann J."/>
            <person name="Amann R."/>
            <person name="Jetten M.S.M."/>
            <person name="Mascher T."/>
            <person name="Medema M.H."/>
            <person name="Devos D.P."/>
            <person name="Kaster A.-K."/>
            <person name="Ovreas L."/>
            <person name="Rohde M."/>
            <person name="Galperin M.Y."/>
            <person name="Jogler C."/>
        </authorList>
    </citation>
    <scope>NUCLEOTIDE SEQUENCE [LARGE SCALE GENOMIC DNA]</scope>
    <source>
        <strain evidence="3 4">Pan216</strain>
    </source>
</reference>
<sequence>MNNSASDDPFMTLGLPRIASEEQIRSRYLELVKQFPPEREPQKFREIRAAYEAVRDPLLIAERLLEPPDDDEAPQWEDAIEEQKEVPPKMTPAFLLSLGNRDERYRAPSEAKAQHITARDSDAAVDQSP</sequence>
<accession>A0A518B4P4</accession>
<evidence type="ECO:0000313" key="3">
    <source>
        <dbReference type="EMBL" id="QDU61948.1"/>
    </source>
</evidence>
<dbReference type="Gene3D" id="1.10.287.110">
    <property type="entry name" value="DnaJ domain"/>
    <property type="match status" value="1"/>
</dbReference>
<evidence type="ECO:0000256" key="1">
    <source>
        <dbReference type="SAM" id="MobiDB-lite"/>
    </source>
</evidence>
<dbReference type="InterPro" id="IPR001623">
    <property type="entry name" value="DnaJ_domain"/>
</dbReference>
<evidence type="ECO:0000259" key="2">
    <source>
        <dbReference type="PROSITE" id="PS50076"/>
    </source>
</evidence>
<feature type="domain" description="J" evidence="2">
    <location>
        <begin position="8"/>
        <end position="59"/>
    </location>
</feature>
<dbReference type="EMBL" id="CP036279">
    <property type="protein sequence ID" value="QDU61948.1"/>
    <property type="molecule type" value="Genomic_DNA"/>
</dbReference>
<dbReference type="SUPFAM" id="SSF46565">
    <property type="entry name" value="Chaperone J-domain"/>
    <property type="match status" value="1"/>
</dbReference>
<feature type="region of interest" description="Disordered" evidence="1">
    <location>
        <begin position="100"/>
        <end position="129"/>
    </location>
</feature>
<dbReference type="Pfam" id="PF00226">
    <property type="entry name" value="DnaJ"/>
    <property type="match status" value="1"/>
</dbReference>
<dbReference type="OrthoDB" id="5421571at2"/>
<name>A0A518B4P4_9BACT</name>
<evidence type="ECO:0000313" key="4">
    <source>
        <dbReference type="Proteomes" id="UP000317093"/>
    </source>
</evidence>
<feature type="compositionally biased region" description="Basic and acidic residues" evidence="1">
    <location>
        <begin position="100"/>
        <end position="122"/>
    </location>
</feature>
<proteinExistence type="predicted"/>
<organism evidence="3 4">
    <name type="scientific">Kolteria novifilia</name>
    <dbReference type="NCBI Taxonomy" id="2527975"/>
    <lineage>
        <taxon>Bacteria</taxon>
        <taxon>Pseudomonadati</taxon>
        <taxon>Planctomycetota</taxon>
        <taxon>Planctomycetia</taxon>
        <taxon>Kolteriales</taxon>
        <taxon>Kolteriaceae</taxon>
        <taxon>Kolteria</taxon>
    </lineage>
</organism>